<evidence type="ECO:0000313" key="10">
    <source>
        <dbReference type="Proteomes" id="UP000256899"/>
    </source>
</evidence>
<proteinExistence type="inferred from homology"/>
<evidence type="ECO:0000256" key="6">
    <source>
        <dbReference type="ARBA" id="ARBA00023136"/>
    </source>
</evidence>
<feature type="transmembrane region" description="Helical" evidence="7">
    <location>
        <begin position="38"/>
        <end position="63"/>
    </location>
</feature>
<dbReference type="EMBL" id="QUOT01000001">
    <property type="protein sequence ID" value="REL31059.1"/>
    <property type="molecule type" value="Genomic_DNA"/>
</dbReference>
<dbReference type="HAMAP" id="MF_00672">
    <property type="entry name" value="UPF0761"/>
    <property type="match status" value="1"/>
</dbReference>
<feature type="region of interest" description="Disordered" evidence="8">
    <location>
        <begin position="291"/>
        <end position="335"/>
    </location>
</feature>
<feature type="transmembrane region" description="Helical" evidence="7">
    <location>
        <begin position="101"/>
        <end position="120"/>
    </location>
</feature>
<evidence type="ECO:0000256" key="2">
    <source>
        <dbReference type="ARBA" id="ARBA00022475"/>
    </source>
</evidence>
<dbReference type="GO" id="GO:0005886">
    <property type="term" value="C:plasma membrane"/>
    <property type="evidence" value="ECO:0007669"/>
    <property type="project" value="UniProtKB-SubCell"/>
</dbReference>
<dbReference type="PANTHER" id="PTHR30213:SF0">
    <property type="entry name" value="UPF0761 MEMBRANE PROTEIN YIHY"/>
    <property type="match status" value="1"/>
</dbReference>
<dbReference type="NCBIfam" id="NF002457">
    <property type="entry name" value="PRK01637.1"/>
    <property type="match status" value="1"/>
</dbReference>
<dbReference type="InterPro" id="IPR017039">
    <property type="entry name" value="Virul_fac_BrkB"/>
</dbReference>
<organism evidence="9 10">
    <name type="scientific">Thalassotalea euphylliae</name>
    <dbReference type="NCBI Taxonomy" id="1655234"/>
    <lineage>
        <taxon>Bacteria</taxon>
        <taxon>Pseudomonadati</taxon>
        <taxon>Pseudomonadota</taxon>
        <taxon>Gammaproteobacteria</taxon>
        <taxon>Alteromonadales</taxon>
        <taxon>Colwelliaceae</taxon>
        <taxon>Thalassotalea</taxon>
    </lineage>
</organism>
<evidence type="ECO:0000313" key="9">
    <source>
        <dbReference type="EMBL" id="REL31059.1"/>
    </source>
</evidence>
<dbReference type="Proteomes" id="UP000256899">
    <property type="component" value="Unassembled WGS sequence"/>
</dbReference>
<evidence type="ECO:0000256" key="1">
    <source>
        <dbReference type="ARBA" id="ARBA00004651"/>
    </source>
</evidence>
<keyword evidence="10" id="KW-1185">Reference proteome</keyword>
<protein>
    <recommendedName>
        <fullName evidence="7">UPF0761 membrane protein DXX94_10230</fullName>
    </recommendedName>
</protein>
<keyword evidence="6 7" id="KW-0472">Membrane</keyword>
<comment type="similarity">
    <text evidence="7">Belongs to the UPF0761 family.</text>
</comment>
<reference evidence="10" key="1">
    <citation type="submission" date="2018-08" db="EMBL/GenBank/DDBJ databases">
        <title>Thalassotalea euphylliae genome.</title>
        <authorList>
            <person name="Summers S."/>
            <person name="Rice S.A."/>
            <person name="Freckelton M.L."/>
            <person name="Nedved B.T."/>
            <person name="Hadfield M.G."/>
        </authorList>
    </citation>
    <scope>NUCLEOTIDE SEQUENCE [LARGE SCALE GENOMIC DNA]</scope>
    <source>
        <strain evidence="10">H3</strain>
    </source>
</reference>
<feature type="transmembrane region" description="Helical" evidence="7">
    <location>
        <begin position="246"/>
        <end position="270"/>
    </location>
</feature>
<evidence type="ECO:0000256" key="7">
    <source>
        <dbReference type="HAMAP-Rule" id="MF_00672"/>
    </source>
</evidence>
<evidence type="ECO:0000256" key="3">
    <source>
        <dbReference type="ARBA" id="ARBA00022519"/>
    </source>
</evidence>
<dbReference type="InterPro" id="IPR023679">
    <property type="entry name" value="UPF0761_bac"/>
</dbReference>
<name>A0A3E0U2S9_9GAMM</name>
<dbReference type="NCBIfam" id="TIGR00765">
    <property type="entry name" value="yihY_not_rbn"/>
    <property type="match status" value="1"/>
</dbReference>
<feature type="transmembrane region" description="Helical" evidence="7">
    <location>
        <begin position="141"/>
        <end position="165"/>
    </location>
</feature>
<feature type="transmembrane region" description="Helical" evidence="7">
    <location>
        <begin position="213"/>
        <end position="234"/>
    </location>
</feature>
<comment type="subcellular location">
    <subcellularLocation>
        <location evidence="1 7">Cell membrane</location>
        <topology evidence="1 7">Multi-pass membrane protein</topology>
    </subcellularLocation>
</comment>
<keyword evidence="3" id="KW-0997">Cell inner membrane</keyword>
<dbReference type="RefSeq" id="WP_116015617.1">
    <property type="nucleotide sequence ID" value="NZ_QUOT01000001.1"/>
</dbReference>
<gene>
    <name evidence="9" type="ORF">DXX94_10230</name>
</gene>
<evidence type="ECO:0000256" key="8">
    <source>
        <dbReference type="SAM" id="MobiDB-lite"/>
    </source>
</evidence>
<comment type="caution">
    <text evidence="9">The sequence shown here is derived from an EMBL/GenBank/DDBJ whole genome shotgun (WGS) entry which is preliminary data.</text>
</comment>
<evidence type="ECO:0000256" key="4">
    <source>
        <dbReference type="ARBA" id="ARBA00022692"/>
    </source>
</evidence>
<sequence length="335" mass="36732">MFINKLQTHLPAPRQVLAFVQHLTKRFTDDQIHVVAGYLSYVTLMSLVPMVLVMLSVMTAFPIFADIRSTIENFVYSNFLPAAGDTVQVYLSGFVENASKMSAIAIIFLFLFALLLISAIDKSLNKIWRVKAKRRVITSFSMYWMVLTLGPVLTGGSIAATSYIVSLASFGDYDFLGISSILIKALPMLISMLAFLILYLVVPNKTVAAKHALSGAVIAAVLFEVAKKGFALYVTQVPSYQAIYGALAGIPILFLWVYLSWLVVLFGALFTATIETFPRSAAALSAESITNNTPTKSDRAEQSSEHCDECSEETTKPVSSVIKKPDSQAQDRKVV</sequence>
<keyword evidence="4 7" id="KW-0812">Transmembrane</keyword>
<dbReference type="AlphaFoldDB" id="A0A3E0U2S9"/>
<keyword evidence="5 7" id="KW-1133">Transmembrane helix</keyword>
<keyword evidence="2 7" id="KW-1003">Cell membrane</keyword>
<dbReference type="Pfam" id="PF03631">
    <property type="entry name" value="Virul_fac_BrkB"/>
    <property type="match status" value="1"/>
</dbReference>
<feature type="compositionally biased region" description="Basic and acidic residues" evidence="8">
    <location>
        <begin position="296"/>
        <end position="315"/>
    </location>
</feature>
<dbReference type="PANTHER" id="PTHR30213">
    <property type="entry name" value="INNER MEMBRANE PROTEIN YHJD"/>
    <property type="match status" value="1"/>
</dbReference>
<feature type="compositionally biased region" description="Basic and acidic residues" evidence="8">
    <location>
        <begin position="323"/>
        <end position="335"/>
    </location>
</feature>
<feature type="transmembrane region" description="Helical" evidence="7">
    <location>
        <begin position="177"/>
        <end position="201"/>
    </location>
</feature>
<evidence type="ECO:0000256" key="5">
    <source>
        <dbReference type="ARBA" id="ARBA00022989"/>
    </source>
</evidence>
<accession>A0A3E0U2S9</accession>